<evidence type="ECO:0000313" key="6">
    <source>
        <dbReference type="Proteomes" id="UP000220340"/>
    </source>
</evidence>
<dbReference type="RefSeq" id="WP_073857992.1">
    <property type="nucleotide sequence ID" value="NZ_BAAATC010000004.1"/>
</dbReference>
<reference evidence="4 6" key="2">
    <citation type="submission" date="2017-10" db="EMBL/GenBank/DDBJ databases">
        <title>The new phylogeny of genus Mycobacterium.</title>
        <authorList>
            <person name="Tortoli E."/>
            <person name="Trovato A."/>
            <person name="Cirillo D.M."/>
        </authorList>
    </citation>
    <scope>NUCLEOTIDE SEQUENCE [LARGE SCALE GENOMIC DNA]</scope>
    <source>
        <strain evidence="4 6">IP141170001</strain>
    </source>
</reference>
<evidence type="ECO:0000256" key="1">
    <source>
        <dbReference type="SAM" id="Phobius"/>
    </source>
</evidence>
<dbReference type="Proteomes" id="UP000191039">
    <property type="component" value="Unassembled WGS sequence"/>
</dbReference>
<dbReference type="InterPro" id="IPR025241">
    <property type="entry name" value="DUF4190"/>
</dbReference>
<keyword evidence="1" id="KW-1133">Transmembrane helix</keyword>
<name>A0A1Q4H9K0_9MYCO</name>
<protein>
    <submittedName>
        <fullName evidence="4">DUF4190 domain-containing protein</fullName>
    </submittedName>
</protein>
<keyword evidence="6" id="KW-1185">Reference proteome</keyword>
<evidence type="ECO:0000313" key="4">
    <source>
        <dbReference type="EMBL" id="PEG55212.1"/>
    </source>
</evidence>
<dbReference type="Pfam" id="PF13828">
    <property type="entry name" value="DUF4190"/>
    <property type="match status" value="1"/>
</dbReference>
<comment type="caution">
    <text evidence="3">The sequence shown here is derived from an EMBL/GenBank/DDBJ whole genome shotgun (WGS) entry which is preliminary data.</text>
</comment>
<accession>A0A1Q4H9K0</accession>
<dbReference type="AlphaFoldDB" id="A0A1Q4H9K0"/>
<reference evidence="3 5" key="1">
    <citation type="submission" date="2016-09" db="EMBL/GenBank/DDBJ databases">
        <title>genome sequences of unsequenced Mycobacteria.</title>
        <authorList>
            <person name="Greninger A.L."/>
            <person name="Jerome K.R."/>
            <person name="Mcnair B."/>
            <person name="Wallis C."/>
            <person name="Fang F."/>
        </authorList>
    </citation>
    <scope>NUCLEOTIDE SEQUENCE [LARGE SCALE GENOMIC DNA]</scope>
    <source>
        <strain evidence="3 5">BM1</strain>
    </source>
</reference>
<keyword evidence="1" id="KW-0812">Transmembrane</keyword>
<feature type="transmembrane region" description="Helical" evidence="1">
    <location>
        <begin position="42"/>
        <end position="62"/>
    </location>
</feature>
<feature type="domain" description="DUF4190" evidence="2">
    <location>
        <begin position="4"/>
        <end position="55"/>
    </location>
</feature>
<gene>
    <name evidence="3" type="ORF">BV510_01555</name>
    <name evidence="4" type="ORF">CRI78_06425</name>
</gene>
<proteinExistence type="predicted"/>
<dbReference type="Proteomes" id="UP000220340">
    <property type="component" value="Unassembled WGS sequence"/>
</dbReference>
<evidence type="ECO:0000313" key="5">
    <source>
        <dbReference type="Proteomes" id="UP000191039"/>
    </source>
</evidence>
<evidence type="ECO:0000313" key="3">
    <source>
        <dbReference type="EMBL" id="OPE56090.1"/>
    </source>
</evidence>
<evidence type="ECO:0000259" key="2">
    <source>
        <dbReference type="Pfam" id="PF13828"/>
    </source>
</evidence>
<sequence>MSFVLVVALGPLTAPAGVPLALVAQRQCERTGERGTGLAKATMFIGIAYLVLAVAVVLLGLLTNG</sequence>
<dbReference type="EMBL" id="MIJD01000008">
    <property type="protein sequence ID" value="OPE56090.1"/>
    <property type="molecule type" value="Genomic_DNA"/>
</dbReference>
<keyword evidence="1" id="KW-0472">Membrane</keyword>
<organism evidence="3 5">
    <name type="scientific">Mycolicibacterium diernhoferi</name>
    <dbReference type="NCBI Taxonomy" id="1801"/>
    <lineage>
        <taxon>Bacteria</taxon>
        <taxon>Bacillati</taxon>
        <taxon>Actinomycetota</taxon>
        <taxon>Actinomycetes</taxon>
        <taxon>Mycobacteriales</taxon>
        <taxon>Mycobacteriaceae</taxon>
        <taxon>Mycolicibacterium</taxon>
    </lineage>
</organism>
<dbReference type="EMBL" id="PDCR01000007">
    <property type="protein sequence ID" value="PEG55212.1"/>
    <property type="molecule type" value="Genomic_DNA"/>
</dbReference>